<evidence type="ECO:0000313" key="9">
    <source>
        <dbReference type="Proteomes" id="UP000448867"/>
    </source>
</evidence>
<dbReference type="EMBL" id="WKKI01000002">
    <property type="protein sequence ID" value="MRX70959.1"/>
    <property type="molecule type" value="Genomic_DNA"/>
</dbReference>
<feature type="transmembrane region" description="Helical" evidence="7">
    <location>
        <begin position="226"/>
        <end position="247"/>
    </location>
</feature>
<dbReference type="AlphaFoldDB" id="A0A7X2IWL8"/>
<feature type="transmembrane region" description="Helical" evidence="7">
    <location>
        <begin position="49"/>
        <end position="68"/>
    </location>
</feature>
<sequence length="412" mass="46255">MDLKVLRNRNIVFYIAGAGASSLGDVVSGLAFLFLAYELTGSGLHTTGIAISQALPYLLFGLIGGVYADWVNKKSLMILIDLIRVPIIFSLVIINHFGMLNYWYLIVLSFVIQTLGCFFNPSHRAILPIITKAEERTTTNSLLDTVTRGVQVLSPLIVVGFIHTIGEIHLFTLDAVTYLISAFFIGKIQVNEDRSPLTKRNKTYHIFYSIKEFGIWLKSDITLKKLFLVTFIMVFCNTWVWQVGLLLQIVETVPNGEQWYSILLGWYGAAVVITNILIPFIWKELTIKIYYLGTIIWSVGIVILGVSYQLPIYFLGVFITAVGLPIASLSRVYILQKLLPNDKLGRGFSFNSVLLYFSNVVSLGLFGYLSSFVSTHVLFKVCGGLMLLFTLVYLVSFLRKVPGVPPYRRLNS</sequence>
<dbReference type="CDD" id="cd06173">
    <property type="entry name" value="MFS_MefA_like"/>
    <property type="match status" value="1"/>
</dbReference>
<dbReference type="RefSeq" id="WP_154306085.1">
    <property type="nucleotide sequence ID" value="NZ_WKKI01000002.1"/>
</dbReference>
<gene>
    <name evidence="8" type="ORF">GJU40_02100</name>
</gene>
<name>A0A7X2IWL8_9BACI</name>
<dbReference type="InterPro" id="IPR010290">
    <property type="entry name" value="TM_effector"/>
</dbReference>
<dbReference type="SUPFAM" id="SSF103473">
    <property type="entry name" value="MFS general substrate transporter"/>
    <property type="match status" value="1"/>
</dbReference>
<comment type="subcellular location">
    <subcellularLocation>
        <location evidence="1">Cell membrane</location>
        <topology evidence="1">Multi-pass membrane protein</topology>
    </subcellularLocation>
</comment>
<keyword evidence="2" id="KW-0813">Transport</keyword>
<feature type="transmembrane region" description="Helical" evidence="7">
    <location>
        <begin position="12"/>
        <end position="37"/>
    </location>
</feature>
<accession>A0A7X2IWL8</accession>
<feature type="transmembrane region" description="Helical" evidence="7">
    <location>
        <begin position="377"/>
        <end position="398"/>
    </location>
</feature>
<dbReference type="Pfam" id="PF05977">
    <property type="entry name" value="MFS_3"/>
    <property type="match status" value="1"/>
</dbReference>
<keyword evidence="5 7" id="KW-1133">Transmembrane helix</keyword>
<feature type="transmembrane region" description="Helical" evidence="7">
    <location>
        <begin position="75"/>
        <end position="96"/>
    </location>
</feature>
<protein>
    <submittedName>
        <fullName evidence="8">MFS transporter</fullName>
    </submittedName>
</protein>
<dbReference type="InterPro" id="IPR036259">
    <property type="entry name" value="MFS_trans_sf"/>
</dbReference>
<feature type="transmembrane region" description="Helical" evidence="7">
    <location>
        <begin position="312"/>
        <end position="333"/>
    </location>
</feature>
<feature type="transmembrane region" description="Helical" evidence="7">
    <location>
        <begin position="289"/>
        <end position="306"/>
    </location>
</feature>
<dbReference type="GO" id="GO:0005886">
    <property type="term" value="C:plasma membrane"/>
    <property type="evidence" value="ECO:0007669"/>
    <property type="project" value="UniProtKB-SubCell"/>
</dbReference>
<evidence type="ECO:0000256" key="7">
    <source>
        <dbReference type="SAM" id="Phobius"/>
    </source>
</evidence>
<dbReference type="PANTHER" id="PTHR43266">
    <property type="entry name" value="MACROLIDE-EFFLUX PROTEIN"/>
    <property type="match status" value="1"/>
</dbReference>
<evidence type="ECO:0000256" key="1">
    <source>
        <dbReference type="ARBA" id="ARBA00004651"/>
    </source>
</evidence>
<organism evidence="8 9">
    <name type="scientific">Metabacillus lacus</name>
    <dbReference type="NCBI Taxonomy" id="1983721"/>
    <lineage>
        <taxon>Bacteria</taxon>
        <taxon>Bacillati</taxon>
        <taxon>Bacillota</taxon>
        <taxon>Bacilli</taxon>
        <taxon>Bacillales</taxon>
        <taxon>Bacillaceae</taxon>
        <taxon>Metabacillus</taxon>
    </lineage>
</organism>
<evidence type="ECO:0000313" key="8">
    <source>
        <dbReference type="EMBL" id="MRX70959.1"/>
    </source>
</evidence>
<feature type="transmembrane region" description="Helical" evidence="7">
    <location>
        <begin position="353"/>
        <end position="371"/>
    </location>
</feature>
<feature type="transmembrane region" description="Helical" evidence="7">
    <location>
        <begin position="102"/>
        <end position="121"/>
    </location>
</feature>
<dbReference type="Proteomes" id="UP000448867">
    <property type="component" value="Unassembled WGS sequence"/>
</dbReference>
<comment type="caution">
    <text evidence="8">The sequence shown here is derived from an EMBL/GenBank/DDBJ whole genome shotgun (WGS) entry which is preliminary data.</text>
</comment>
<evidence type="ECO:0000256" key="2">
    <source>
        <dbReference type="ARBA" id="ARBA00022448"/>
    </source>
</evidence>
<dbReference type="Gene3D" id="1.20.1250.20">
    <property type="entry name" value="MFS general substrate transporter like domains"/>
    <property type="match status" value="1"/>
</dbReference>
<evidence type="ECO:0000256" key="3">
    <source>
        <dbReference type="ARBA" id="ARBA00022475"/>
    </source>
</evidence>
<keyword evidence="3" id="KW-1003">Cell membrane</keyword>
<evidence type="ECO:0000256" key="6">
    <source>
        <dbReference type="ARBA" id="ARBA00023136"/>
    </source>
</evidence>
<evidence type="ECO:0000256" key="5">
    <source>
        <dbReference type="ARBA" id="ARBA00022989"/>
    </source>
</evidence>
<keyword evidence="9" id="KW-1185">Reference proteome</keyword>
<dbReference type="PANTHER" id="PTHR43266:SF2">
    <property type="entry name" value="MAJOR FACILITATOR SUPERFAMILY (MFS) PROFILE DOMAIN-CONTAINING PROTEIN"/>
    <property type="match status" value="1"/>
</dbReference>
<keyword evidence="4 7" id="KW-0812">Transmembrane</keyword>
<dbReference type="OrthoDB" id="9775268at2"/>
<evidence type="ECO:0000256" key="4">
    <source>
        <dbReference type="ARBA" id="ARBA00022692"/>
    </source>
</evidence>
<reference evidence="8 9" key="1">
    <citation type="submission" date="2019-11" db="EMBL/GenBank/DDBJ databases">
        <title>Bacillus lacus genome.</title>
        <authorList>
            <person name="Allen C.J."/>
            <person name="Newman J.D."/>
        </authorList>
    </citation>
    <scope>NUCLEOTIDE SEQUENCE [LARGE SCALE GENOMIC DNA]</scope>
    <source>
        <strain evidence="8 9">KCTC 33946</strain>
    </source>
</reference>
<feature type="transmembrane region" description="Helical" evidence="7">
    <location>
        <begin position="259"/>
        <end position="282"/>
    </location>
</feature>
<keyword evidence="6 7" id="KW-0472">Membrane</keyword>
<proteinExistence type="predicted"/>